<dbReference type="PANTHER" id="PTHR33680:SF7">
    <property type="entry name" value="OS02G0474200 PROTEIN"/>
    <property type="match status" value="1"/>
</dbReference>
<evidence type="ECO:0000256" key="5">
    <source>
        <dbReference type="SAM" id="MobiDB-lite"/>
    </source>
</evidence>
<keyword evidence="8" id="KW-1185">Reference proteome</keyword>
<dbReference type="AlphaFoldDB" id="A0A5C5FNC8"/>
<organism evidence="7 8">
    <name type="scientific">Rhodotorula diobovata</name>
    <dbReference type="NCBI Taxonomy" id="5288"/>
    <lineage>
        <taxon>Eukaryota</taxon>
        <taxon>Fungi</taxon>
        <taxon>Dikarya</taxon>
        <taxon>Basidiomycota</taxon>
        <taxon>Pucciniomycotina</taxon>
        <taxon>Microbotryomycetes</taxon>
        <taxon>Sporidiobolales</taxon>
        <taxon>Sporidiobolaceae</taxon>
        <taxon>Rhodotorula</taxon>
    </lineage>
</organism>
<evidence type="ECO:0000313" key="7">
    <source>
        <dbReference type="EMBL" id="TNY17444.1"/>
    </source>
</evidence>
<proteinExistence type="predicted"/>
<evidence type="ECO:0000256" key="2">
    <source>
        <dbReference type="ARBA" id="ARBA00022771"/>
    </source>
</evidence>
<gene>
    <name evidence="7" type="ORF">DMC30DRAFT_449724</name>
</gene>
<feature type="region of interest" description="Disordered" evidence="5">
    <location>
        <begin position="93"/>
        <end position="201"/>
    </location>
</feature>
<evidence type="ECO:0000313" key="8">
    <source>
        <dbReference type="Proteomes" id="UP000311382"/>
    </source>
</evidence>
<keyword evidence="2 4" id="KW-0863">Zinc-finger</keyword>
<dbReference type="Proteomes" id="UP000311382">
    <property type="component" value="Unassembled WGS sequence"/>
</dbReference>
<dbReference type="Pfam" id="PF06839">
    <property type="entry name" value="Zn_ribbon_GRF"/>
    <property type="match status" value="1"/>
</dbReference>
<reference evidence="7 8" key="1">
    <citation type="submission" date="2019-03" db="EMBL/GenBank/DDBJ databases">
        <title>Rhodosporidium diobovatum UCD-FST 08-225 genome sequencing, assembly, and annotation.</title>
        <authorList>
            <person name="Fakankun I.U."/>
            <person name="Fristensky B."/>
            <person name="Levin D.B."/>
        </authorList>
    </citation>
    <scope>NUCLEOTIDE SEQUENCE [LARGE SCALE GENOMIC DNA]</scope>
    <source>
        <strain evidence="7 8">UCD-FST 08-225</strain>
    </source>
</reference>
<feature type="compositionally biased region" description="Acidic residues" evidence="5">
    <location>
        <begin position="103"/>
        <end position="114"/>
    </location>
</feature>
<evidence type="ECO:0000259" key="6">
    <source>
        <dbReference type="PROSITE" id="PS51999"/>
    </source>
</evidence>
<dbReference type="EMBL" id="SOZI01000202">
    <property type="protein sequence ID" value="TNY17444.1"/>
    <property type="molecule type" value="Genomic_DNA"/>
</dbReference>
<dbReference type="GO" id="GO:0008270">
    <property type="term" value="F:zinc ion binding"/>
    <property type="evidence" value="ECO:0007669"/>
    <property type="project" value="UniProtKB-KW"/>
</dbReference>
<feature type="domain" description="GRF-type" evidence="6">
    <location>
        <begin position="34"/>
        <end position="82"/>
    </location>
</feature>
<comment type="caution">
    <text evidence="7">The sequence shown here is derived from an EMBL/GenBank/DDBJ whole genome shotgun (WGS) entry which is preliminary data.</text>
</comment>
<dbReference type="PROSITE" id="PS51999">
    <property type="entry name" value="ZF_GRF"/>
    <property type="match status" value="1"/>
</dbReference>
<dbReference type="PANTHER" id="PTHR33680">
    <property type="entry name" value="OS07G0190500 PROTEIN"/>
    <property type="match status" value="1"/>
</dbReference>
<feature type="compositionally biased region" description="Basic and acidic residues" evidence="5">
    <location>
        <begin position="115"/>
        <end position="131"/>
    </location>
</feature>
<evidence type="ECO:0000256" key="3">
    <source>
        <dbReference type="ARBA" id="ARBA00022833"/>
    </source>
</evidence>
<evidence type="ECO:0000256" key="1">
    <source>
        <dbReference type="ARBA" id="ARBA00022723"/>
    </source>
</evidence>
<dbReference type="OrthoDB" id="2530306at2759"/>
<keyword evidence="3" id="KW-0862">Zinc</keyword>
<accession>A0A5C5FNC8</accession>
<protein>
    <recommendedName>
        <fullName evidence="6">GRF-type domain-containing protein</fullName>
    </recommendedName>
</protein>
<dbReference type="InterPro" id="IPR010666">
    <property type="entry name" value="Znf_GRF"/>
</dbReference>
<name>A0A5C5FNC8_9BASI</name>
<sequence length="218" mass="24503">MPSTTLTGELALPRYNKYLDNDCFGDDGWIYCYCDGEEDRKHARRRAIRLKTASNKNGNQGRMFYKCRRKRGCNFFLWEDEIAKYGGEGVGALGGQGAGGPAVEDDEGPDDQADEHEHEHAHERIDDEKVDPPVAMLLPQPRTPSPAGSSKKRPVVEEPGAAPAPAPEPKKARYNLRSRKVKDEEDKEKPKRRVKEEEAEQALVEEVVEAKPKIECDE</sequence>
<evidence type="ECO:0000256" key="4">
    <source>
        <dbReference type="PROSITE-ProRule" id="PRU01343"/>
    </source>
</evidence>
<keyword evidence="1" id="KW-0479">Metal-binding</keyword>